<protein>
    <submittedName>
        <fullName evidence="1">Uncharacterized protein</fullName>
    </submittedName>
</protein>
<proteinExistence type="predicted"/>
<dbReference type="Proteomes" id="UP001381693">
    <property type="component" value="Unassembled WGS sequence"/>
</dbReference>
<reference evidence="1 2" key="1">
    <citation type="submission" date="2023-11" db="EMBL/GenBank/DDBJ databases">
        <title>Halocaridina rubra genome assembly.</title>
        <authorList>
            <person name="Smith C."/>
        </authorList>
    </citation>
    <scope>NUCLEOTIDE SEQUENCE [LARGE SCALE GENOMIC DNA]</scope>
    <source>
        <strain evidence="1">EP-1</strain>
        <tissue evidence="1">Whole</tissue>
    </source>
</reference>
<keyword evidence="2" id="KW-1185">Reference proteome</keyword>
<comment type="caution">
    <text evidence="1">The sequence shown here is derived from an EMBL/GenBank/DDBJ whole genome shotgun (WGS) entry which is preliminary data.</text>
</comment>
<sequence>MNKQLQVGSVTNSERSAAIIRQCLLEVDFGLRNRFCDATNLKTSWNTVQIPEPLLKFMGALYNFDPTELTLGLHIPDDDYVNPKDEQAGISESKYRQMQVLFQIMYHDLHLGRKQTLLHIIDSQAIYDSCKSATLITSFNRLGLCSSYNDLLRHQNDIASFSVEGSSDTIPFPCHFNKSGYTVGAFDNFDYEEANLSGMGGSHDTVAVLFQDEGGSNFCKPKRCHTNV</sequence>
<accession>A0AAN9A5T8</accession>
<dbReference type="AlphaFoldDB" id="A0AAN9A5T8"/>
<organism evidence="1 2">
    <name type="scientific">Halocaridina rubra</name>
    <name type="common">Hawaiian red shrimp</name>
    <dbReference type="NCBI Taxonomy" id="373956"/>
    <lineage>
        <taxon>Eukaryota</taxon>
        <taxon>Metazoa</taxon>
        <taxon>Ecdysozoa</taxon>
        <taxon>Arthropoda</taxon>
        <taxon>Crustacea</taxon>
        <taxon>Multicrustacea</taxon>
        <taxon>Malacostraca</taxon>
        <taxon>Eumalacostraca</taxon>
        <taxon>Eucarida</taxon>
        <taxon>Decapoda</taxon>
        <taxon>Pleocyemata</taxon>
        <taxon>Caridea</taxon>
        <taxon>Atyoidea</taxon>
        <taxon>Atyidae</taxon>
        <taxon>Halocaridina</taxon>
    </lineage>
</organism>
<gene>
    <name evidence="1" type="ORF">SK128_000885</name>
</gene>
<dbReference type="EMBL" id="JAXCGZ010011331">
    <property type="protein sequence ID" value="KAK7075294.1"/>
    <property type="molecule type" value="Genomic_DNA"/>
</dbReference>
<evidence type="ECO:0000313" key="2">
    <source>
        <dbReference type="Proteomes" id="UP001381693"/>
    </source>
</evidence>
<name>A0AAN9A5T8_HALRR</name>
<evidence type="ECO:0000313" key="1">
    <source>
        <dbReference type="EMBL" id="KAK7075294.1"/>
    </source>
</evidence>